<name>A0A0B1Q6X5_9HYPH</name>
<dbReference type="GO" id="GO:0046872">
    <property type="term" value="F:metal ion binding"/>
    <property type="evidence" value="ECO:0007669"/>
    <property type="project" value="UniProtKB-KW"/>
</dbReference>
<keyword evidence="3" id="KW-0408">Iron</keyword>
<keyword evidence="1" id="KW-0004">4Fe-4S</keyword>
<organism evidence="6 7">
    <name type="scientific">Aureimonas altamirensis</name>
    <dbReference type="NCBI Taxonomy" id="370622"/>
    <lineage>
        <taxon>Bacteria</taxon>
        <taxon>Pseudomonadati</taxon>
        <taxon>Pseudomonadota</taxon>
        <taxon>Alphaproteobacteria</taxon>
        <taxon>Hyphomicrobiales</taxon>
        <taxon>Aurantimonadaceae</taxon>
        <taxon>Aureimonas</taxon>
    </lineage>
</organism>
<dbReference type="EMBL" id="JRFJ01000001">
    <property type="protein sequence ID" value="KHJ56129.1"/>
    <property type="molecule type" value="Genomic_DNA"/>
</dbReference>
<dbReference type="GO" id="GO:0051539">
    <property type="term" value="F:4 iron, 4 sulfur cluster binding"/>
    <property type="evidence" value="ECO:0007669"/>
    <property type="project" value="UniProtKB-KW"/>
</dbReference>
<dbReference type="RefSeq" id="WP_039189528.1">
    <property type="nucleotide sequence ID" value="NZ_JRFJ01000001.1"/>
</dbReference>
<dbReference type="AlphaFoldDB" id="A0A0B1Q6X5"/>
<evidence type="ECO:0000313" key="6">
    <source>
        <dbReference type="EMBL" id="KHJ56129.1"/>
    </source>
</evidence>
<evidence type="ECO:0000256" key="3">
    <source>
        <dbReference type="ARBA" id="ARBA00023004"/>
    </source>
</evidence>
<evidence type="ECO:0000256" key="1">
    <source>
        <dbReference type="ARBA" id="ARBA00022485"/>
    </source>
</evidence>
<dbReference type="Gene3D" id="3.30.70.20">
    <property type="match status" value="1"/>
</dbReference>
<accession>A0A0B1Q6X5</accession>
<dbReference type="PANTHER" id="PTHR43687:SF4">
    <property type="entry name" value="BLR5484 PROTEIN"/>
    <property type="match status" value="1"/>
</dbReference>
<evidence type="ECO:0000313" key="7">
    <source>
        <dbReference type="Proteomes" id="UP000030826"/>
    </source>
</evidence>
<proteinExistence type="predicted"/>
<dbReference type="OrthoDB" id="9800445at2"/>
<dbReference type="Proteomes" id="UP000030826">
    <property type="component" value="Unassembled WGS sequence"/>
</dbReference>
<reference evidence="6 7" key="1">
    <citation type="submission" date="2014-09" db="EMBL/GenBank/DDBJ databases">
        <title>Isolation and characterization of Aurantimonas altamirensis ON-56566 from clinical sample following a dog bite.</title>
        <authorList>
            <person name="Eshaghi A."/>
            <person name="Li A."/>
            <person name="Shahinas D."/>
            <person name="Bahn P."/>
            <person name="Kus J.V."/>
            <person name="Patel S.N."/>
        </authorList>
    </citation>
    <scope>NUCLEOTIDE SEQUENCE [LARGE SCALE GENOMIC DNA]</scope>
    <source>
        <strain evidence="6 7">ON-56566</strain>
    </source>
</reference>
<protein>
    <submittedName>
        <fullName evidence="6">4Fe-4S ferredoxin</fullName>
    </submittedName>
</protein>
<keyword evidence="4" id="KW-0411">Iron-sulfur</keyword>
<evidence type="ECO:0000259" key="5">
    <source>
        <dbReference type="PROSITE" id="PS51379"/>
    </source>
</evidence>
<dbReference type="PROSITE" id="PS00198">
    <property type="entry name" value="4FE4S_FER_1"/>
    <property type="match status" value="2"/>
</dbReference>
<dbReference type="SUPFAM" id="SSF54862">
    <property type="entry name" value="4Fe-4S ferredoxins"/>
    <property type="match status" value="1"/>
</dbReference>
<evidence type="ECO:0000256" key="2">
    <source>
        <dbReference type="ARBA" id="ARBA00022723"/>
    </source>
</evidence>
<feature type="domain" description="4Fe-4S ferredoxin-type" evidence="5">
    <location>
        <begin position="1"/>
        <end position="30"/>
    </location>
</feature>
<gene>
    <name evidence="6" type="ORF">LA66_05885</name>
</gene>
<dbReference type="STRING" id="370622.LA66_05885"/>
<evidence type="ECO:0000256" key="4">
    <source>
        <dbReference type="ARBA" id="ARBA00023014"/>
    </source>
</evidence>
<dbReference type="InterPro" id="IPR017896">
    <property type="entry name" value="4Fe4S_Fe-S-bd"/>
</dbReference>
<sequence>MIEIVSEARCIRCDICERVCPAFVFERDESGLPLIARQDDCQTCFLCEIYCPTDALYVAEQAHGPTGISEAEAEAADLFGSYARALGWRRGRSGGVADDPTHRLRMAQA</sequence>
<feature type="domain" description="4Fe-4S ferredoxin-type" evidence="5">
    <location>
        <begin position="31"/>
        <end position="61"/>
    </location>
</feature>
<dbReference type="PANTHER" id="PTHR43687">
    <property type="entry name" value="ADENYLYLSULFATE REDUCTASE, BETA SUBUNIT"/>
    <property type="match status" value="1"/>
</dbReference>
<dbReference type="Pfam" id="PF13187">
    <property type="entry name" value="Fer4_9"/>
    <property type="match status" value="1"/>
</dbReference>
<dbReference type="InterPro" id="IPR017900">
    <property type="entry name" value="4Fe4S_Fe_S_CS"/>
</dbReference>
<dbReference type="InterPro" id="IPR050572">
    <property type="entry name" value="Fe-S_Ferredoxin"/>
</dbReference>
<comment type="caution">
    <text evidence="6">The sequence shown here is derived from an EMBL/GenBank/DDBJ whole genome shotgun (WGS) entry which is preliminary data.</text>
</comment>
<keyword evidence="2" id="KW-0479">Metal-binding</keyword>
<dbReference type="PROSITE" id="PS51379">
    <property type="entry name" value="4FE4S_FER_2"/>
    <property type="match status" value="2"/>
</dbReference>